<feature type="transmembrane region" description="Helical" evidence="9">
    <location>
        <begin position="246"/>
        <end position="263"/>
    </location>
</feature>
<dbReference type="InterPro" id="IPR003148">
    <property type="entry name" value="RCK_N"/>
</dbReference>
<dbReference type="InterPro" id="IPR036291">
    <property type="entry name" value="NAD(P)-bd_dom_sf"/>
</dbReference>
<dbReference type="Gene3D" id="1.20.1530.20">
    <property type="match status" value="1"/>
</dbReference>
<feature type="transmembrane region" description="Helical" evidence="9">
    <location>
        <begin position="156"/>
        <end position="179"/>
    </location>
</feature>
<feature type="domain" description="RCK C-terminal" evidence="10">
    <location>
        <begin position="525"/>
        <end position="605"/>
    </location>
</feature>
<dbReference type="InterPro" id="IPR006037">
    <property type="entry name" value="RCK_C"/>
</dbReference>
<feature type="transmembrane region" description="Helical" evidence="9">
    <location>
        <begin position="367"/>
        <end position="384"/>
    </location>
</feature>
<dbReference type="InterPro" id="IPR036721">
    <property type="entry name" value="RCK_C_sf"/>
</dbReference>
<dbReference type="Gene3D" id="3.30.70.1450">
    <property type="entry name" value="Regulator of K+ conductance, C-terminal domain"/>
    <property type="match status" value="1"/>
</dbReference>
<dbReference type="GO" id="GO:1902600">
    <property type="term" value="P:proton transmembrane transport"/>
    <property type="evidence" value="ECO:0007669"/>
    <property type="project" value="InterPro"/>
</dbReference>
<evidence type="ECO:0000256" key="2">
    <source>
        <dbReference type="ARBA" id="ARBA00005551"/>
    </source>
</evidence>
<keyword evidence="6 9" id="KW-1133">Transmembrane helix</keyword>
<feature type="transmembrane region" description="Helical" evidence="9">
    <location>
        <begin position="125"/>
        <end position="144"/>
    </location>
</feature>
<reference evidence="11" key="1">
    <citation type="journal article" date="2014" name="Int. J. Syst. Evol. Microbiol.">
        <title>Complete genome sequence of Corynebacterium casei LMG S-19264T (=DSM 44701T), isolated from a smear-ripened cheese.</title>
        <authorList>
            <consortium name="US DOE Joint Genome Institute (JGI-PGF)"/>
            <person name="Walter F."/>
            <person name="Albersmeier A."/>
            <person name="Kalinowski J."/>
            <person name="Ruckert C."/>
        </authorList>
    </citation>
    <scope>NUCLEOTIDE SEQUENCE</scope>
    <source>
        <strain evidence="11">CGMCC 1.15179</strain>
    </source>
</reference>
<evidence type="ECO:0000256" key="5">
    <source>
        <dbReference type="ARBA" id="ARBA00022692"/>
    </source>
</evidence>
<evidence type="ECO:0000256" key="3">
    <source>
        <dbReference type="ARBA" id="ARBA00022448"/>
    </source>
</evidence>
<keyword evidence="7" id="KW-0406">Ion transport</keyword>
<dbReference type="Proteomes" id="UP000625210">
    <property type="component" value="Unassembled WGS sequence"/>
</dbReference>
<name>A0A8J2Y8H6_9BACL</name>
<accession>A0A8J2Y8H6</accession>
<keyword evidence="5 9" id="KW-0812">Transmembrane</keyword>
<dbReference type="InterPro" id="IPR006153">
    <property type="entry name" value="Cation/H_exchanger_TM"/>
</dbReference>
<dbReference type="Pfam" id="PF02080">
    <property type="entry name" value="TrkA_C"/>
    <property type="match status" value="1"/>
</dbReference>
<feature type="transmembrane region" description="Helical" evidence="9">
    <location>
        <begin position="57"/>
        <end position="75"/>
    </location>
</feature>
<evidence type="ECO:0000256" key="6">
    <source>
        <dbReference type="ARBA" id="ARBA00022989"/>
    </source>
</evidence>
<dbReference type="GO" id="GO:0015297">
    <property type="term" value="F:antiporter activity"/>
    <property type="evidence" value="ECO:0007669"/>
    <property type="project" value="UniProtKB-KW"/>
</dbReference>
<feature type="transmembrane region" description="Helical" evidence="9">
    <location>
        <begin position="185"/>
        <end position="203"/>
    </location>
</feature>
<dbReference type="PANTHER" id="PTHR43562:SF1">
    <property type="entry name" value="NA(+)_H(+) ANTIPORTER YJBQ-RELATED"/>
    <property type="match status" value="1"/>
</dbReference>
<dbReference type="SUPFAM" id="SSF116726">
    <property type="entry name" value="TrkA C-terminal domain-like"/>
    <property type="match status" value="1"/>
</dbReference>
<proteinExistence type="inferred from homology"/>
<dbReference type="Gene3D" id="3.40.50.720">
    <property type="entry name" value="NAD(P)-binding Rossmann-like Domain"/>
    <property type="match status" value="1"/>
</dbReference>
<evidence type="ECO:0000313" key="12">
    <source>
        <dbReference type="Proteomes" id="UP000625210"/>
    </source>
</evidence>
<dbReference type="GO" id="GO:0006813">
    <property type="term" value="P:potassium ion transport"/>
    <property type="evidence" value="ECO:0007669"/>
    <property type="project" value="InterPro"/>
</dbReference>
<evidence type="ECO:0000256" key="7">
    <source>
        <dbReference type="ARBA" id="ARBA00023065"/>
    </source>
</evidence>
<dbReference type="Pfam" id="PF02254">
    <property type="entry name" value="TrkA_N"/>
    <property type="match status" value="1"/>
</dbReference>
<comment type="subcellular location">
    <subcellularLocation>
        <location evidence="1">Membrane</location>
        <topology evidence="1">Multi-pass membrane protein</topology>
    </subcellularLocation>
</comment>
<feature type="transmembrane region" description="Helical" evidence="9">
    <location>
        <begin position="337"/>
        <end position="361"/>
    </location>
</feature>
<dbReference type="Pfam" id="PF00999">
    <property type="entry name" value="Na_H_Exchanger"/>
    <property type="match status" value="1"/>
</dbReference>
<evidence type="ECO:0000256" key="8">
    <source>
        <dbReference type="ARBA" id="ARBA00023136"/>
    </source>
</evidence>
<evidence type="ECO:0000259" key="10">
    <source>
        <dbReference type="PROSITE" id="PS51202"/>
    </source>
</evidence>
<dbReference type="SUPFAM" id="SSF51735">
    <property type="entry name" value="NAD(P)-binding Rossmann-fold domains"/>
    <property type="match status" value="1"/>
</dbReference>
<keyword evidence="3" id="KW-0813">Transport</keyword>
<dbReference type="InterPro" id="IPR038770">
    <property type="entry name" value="Na+/solute_symporter_sf"/>
</dbReference>
<dbReference type="RefSeq" id="WP_188646009.1">
    <property type="nucleotide sequence ID" value="NZ_BMHQ01000001.1"/>
</dbReference>
<dbReference type="AlphaFoldDB" id="A0A8J2Y8H6"/>
<evidence type="ECO:0000256" key="1">
    <source>
        <dbReference type="ARBA" id="ARBA00004141"/>
    </source>
</evidence>
<dbReference type="PROSITE" id="PS51202">
    <property type="entry name" value="RCK_C"/>
    <property type="match status" value="1"/>
</dbReference>
<feature type="transmembrane region" description="Helical" evidence="9">
    <location>
        <begin position="272"/>
        <end position="290"/>
    </location>
</feature>
<dbReference type="PANTHER" id="PTHR43562">
    <property type="entry name" value="NAPA-TYPE SODIUM/HYDROGEN ANTIPORTER"/>
    <property type="match status" value="1"/>
</dbReference>
<gene>
    <name evidence="11" type="primary">napA</name>
    <name evidence="11" type="ORF">GCM10011571_01410</name>
</gene>
<protein>
    <submittedName>
        <fullName evidence="11">Sodium:proton antiporter</fullName>
    </submittedName>
</protein>
<sequence length="605" mass="67098">MEHHSVLSLMIVVIVAFVIPIALHRLRWNAIPVVVAEIAAGLVLGKSGLQIIQQDQLLELLSMLGIIYLMFLTGLEVDFELIQKSRNQKGSANPLTISLLGFGGIFVLSFLLAWVFSLFGIVEDAFFMTLIISTISVSVTLPVLKDKGLLEVPLGQSILLTAVIADFITMILLAVYVAFKKSSEGVMSTLLLLLFFVVFFVVYRLIQIMKPRKLAEKIQKETISISTRGVFALILFFVALSEGVGAENILGAFLAGVIVSLLSPKREFVRQLNAFGFGFLIPIFFVMVGAKLDLIGLLKDPLALVLFPVMLFAFFLSKVPVWPVFRRYFDRNESIGSVTILGSTLSLVIAASAVGMDMGIISNTTNTALVLAAVVTVLISPVIFQRLVPDREKDTVSSVALVGFNAITLKLAHDLHHDGYDVYLFGSDKSNLEPVNQRPYDVVELESNELAVLERHEVFTKDIVVAFTNDDERNFDIAKKAEEQGVNQIIARVEEKPALPEDSRIQVVSTFFSNMTLVKAMIEYPSVINLVTTEGHLQEIPMLNDRYHDRRLRDLNILGDSLVLRVLRENEVIVPHGDTVVQLGDRLIVSDTPEHARRLRRILSG</sequence>
<evidence type="ECO:0000313" key="11">
    <source>
        <dbReference type="EMBL" id="GGE04171.1"/>
    </source>
</evidence>
<evidence type="ECO:0000256" key="4">
    <source>
        <dbReference type="ARBA" id="ARBA00022449"/>
    </source>
</evidence>
<feature type="transmembrane region" description="Helical" evidence="9">
    <location>
        <begin position="95"/>
        <end position="119"/>
    </location>
</feature>
<keyword evidence="4" id="KW-0050">Antiport</keyword>
<feature type="transmembrane region" description="Helical" evidence="9">
    <location>
        <begin position="6"/>
        <end position="23"/>
    </location>
</feature>
<organism evidence="11 12">
    <name type="scientific">Marinithermofilum abyssi</name>
    <dbReference type="NCBI Taxonomy" id="1571185"/>
    <lineage>
        <taxon>Bacteria</taxon>
        <taxon>Bacillati</taxon>
        <taxon>Bacillota</taxon>
        <taxon>Bacilli</taxon>
        <taxon>Bacillales</taxon>
        <taxon>Thermoactinomycetaceae</taxon>
        <taxon>Marinithermofilum</taxon>
    </lineage>
</organism>
<dbReference type="GO" id="GO:0016020">
    <property type="term" value="C:membrane"/>
    <property type="evidence" value="ECO:0007669"/>
    <property type="project" value="UniProtKB-SubCell"/>
</dbReference>
<dbReference type="EMBL" id="BMHQ01000001">
    <property type="protein sequence ID" value="GGE04171.1"/>
    <property type="molecule type" value="Genomic_DNA"/>
</dbReference>
<keyword evidence="12" id="KW-1185">Reference proteome</keyword>
<keyword evidence="8 9" id="KW-0472">Membrane</keyword>
<evidence type="ECO:0000256" key="9">
    <source>
        <dbReference type="SAM" id="Phobius"/>
    </source>
</evidence>
<feature type="transmembrane region" description="Helical" evidence="9">
    <location>
        <begin position="30"/>
        <end position="51"/>
    </location>
</feature>
<feature type="transmembrane region" description="Helical" evidence="9">
    <location>
        <begin position="302"/>
        <end position="325"/>
    </location>
</feature>
<comment type="caution">
    <text evidence="11">The sequence shown here is derived from an EMBL/GenBank/DDBJ whole genome shotgun (WGS) entry which is preliminary data.</text>
</comment>
<reference evidence="11" key="2">
    <citation type="submission" date="2020-09" db="EMBL/GenBank/DDBJ databases">
        <authorList>
            <person name="Sun Q."/>
            <person name="Zhou Y."/>
        </authorList>
    </citation>
    <scope>NUCLEOTIDE SEQUENCE</scope>
    <source>
        <strain evidence="11">CGMCC 1.15179</strain>
    </source>
</reference>
<dbReference type="GO" id="GO:0008324">
    <property type="term" value="F:monoatomic cation transmembrane transporter activity"/>
    <property type="evidence" value="ECO:0007669"/>
    <property type="project" value="InterPro"/>
</dbReference>
<comment type="similarity">
    <text evidence="2">Belongs to the monovalent cation:proton antiporter 2 (CPA2) transporter (TC 2.A.37) family.</text>
</comment>